<geneLocation type="plasmid" evidence="1">
    <name>unnamed</name>
</geneLocation>
<dbReference type="KEGG" id="cama:F384_27525"/>
<proteinExistence type="predicted"/>
<keyword evidence="1" id="KW-0614">Plasmid</keyword>
<sequence length="77" mass="8968">MANSKPKSTEISVTQYVNKSVLAQRLNQIRDAVKELMSFQHSESSDFQNWVAEAIKALRAEFERLRPQIEEYLRIAK</sequence>
<evidence type="ECO:0000313" key="2">
    <source>
        <dbReference type="Proteomes" id="UP000034085"/>
    </source>
</evidence>
<accession>A0A0F6U0A5</accession>
<dbReference type="AlphaFoldDB" id="A0A0F6U0A5"/>
<name>A0A0F6U0A5_CITAM</name>
<gene>
    <name evidence="1" type="ORF">F384_27525</name>
</gene>
<dbReference type="EMBL" id="CP011133">
    <property type="protein sequence ID" value="AKE62289.1"/>
    <property type="molecule type" value="Genomic_DNA"/>
</dbReference>
<dbReference type="HOGENOM" id="CLU_2631796_0_0_6"/>
<dbReference type="Proteomes" id="UP000034085">
    <property type="component" value="Plasmid"/>
</dbReference>
<dbReference type="RefSeq" id="WP_046499376.1">
    <property type="nucleotide sequence ID" value="NZ_CP011133.1"/>
</dbReference>
<protein>
    <submittedName>
        <fullName evidence="1">Uncharacterized protein</fullName>
    </submittedName>
</protein>
<dbReference type="PATRIC" id="fig|1261127.3.peg.5714"/>
<evidence type="ECO:0000313" key="1">
    <source>
        <dbReference type="EMBL" id="AKE62289.1"/>
    </source>
</evidence>
<reference evidence="1 2" key="1">
    <citation type="submission" date="2015-03" db="EMBL/GenBank/DDBJ databases">
        <title>Complete genome sequence of Citrobacter amalonaticus Y19.</title>
        <authorList>
            <person name="Park S."/>
        </authorList>
    </citation>
    <scope>NUCLEOTIDE SEQUENCE [LARGE SCALE GENOMIC DNA]</scope>
    <source>
        <strain evidence="1 2">Y19</strain>
        <plasmid evidence="2">Plasmid</plasmid>
    </source>
</reference>
<organism evidence="1 2">
    <name type="scientific">Citrobacter amalonaticus Y19</name>
    <dbReference type="NCBI Taxonomy" id="1261127"/>
    <lineage>
        <taxon>Bacteria</taxon>
        <taxon>Pseudomonadati</taxon>
        <taxon>Pseudomonadota</taxon>
        <taxon>Gammaproteobacteria</taxon>
        <taxon>Enterobacterales</taxon>
        <taxon>Enterobacteriaceae</taxon>
        <taxon>Citrobacter</taxon>
    </lineage>
</organism>